<feature type="compositionally biased region" description="Polar residues" evidence="4">
    <location>
        <begin position="1786"/>
        <end position="1798"/>
    </location>
</feature>
<keyword evidence="2" id="KW-0813">Transport</keyword>
<dbReference type="RefSeq" id="XP_035827645.1">
    <property type="nucleotide sequence ID" value="XM_035971752.1"/>
</dbReference>
<evidence type="ECO:0000256" key="1">
    <source>
        <dbReference type="ARBA" id="ARBA00006545"/>
    </source>
</evidence>
<dbReference type="SUPFAM" id="SSF46934">
    <property type="entry name" value="UBA-like"/>
    <property type="match status" value="1"/>
</dbReference>
<evidence type="ECO:0000259" key="5">
    <source>
        <dbReference type="PROSITE" id="PS50030"/>
    </source>
</evidence>
<dbReference type="SMART" id="SM00165">
    <property type="entry name" value="UBA"/>
    <property type="match status" value="1"/>
</dbReference>
<dbReference type="InterPro" id="IPR056747">
    <property type="entry name" value="VPS13-like_M"/>
</dbReference>
<dbReference type="PROSITE" id="PS50030">
    <property type="entry name" value="UBA"/>
    <property type="match status" value="1"/>
</dbReference>
<organism evidence="6 7">
    <name type="scientific">Aplysia californica</name>
    <name type="common">California sea hare</name>
    <dbReference type="NCBI Taxonomy" id="6500"/>
    <lineage>
        <taxon>Eukaryota</taxon>
        <taxon>Metazoa</taxon>
        <taxon>Spiralia</taxon>
        <taxon>Lophotrochozoa</taxon>
        <taxon>Mollusca</taxon>
        <taxon>Gastropoda</taxon>
        <taxon>Heterobranchia</taxon>
        <taxon>Euthyneura</taxon>
        <taxon>Tectipleura</taxon>
        <taxon>Aplysiida</taxon>
        <taxon>Aplysioidea</taxon>
        <taxon>Aplysiidae</taxon>
        <taxon>Aplysia</taxon>
    </lineage>
</organism>
<feature type="region of interest" description="Disordered" evidence="4">
    <location>
        <begin position="467"/>
        <end position="515"/>
    </location>
</feature>
<dbReference type="Pfam" id="PF12624">
    <property type="entry name" value="VPS13_N"/>
    <property type="match status" value="1"/>
</dbReference>
<feature type="region of interest" description="Disordered" evidence="4">
    <location>
        <begin position="2370"/>
        <end position="2389"/>
    </location>
</feature>
<feature type="region of interest" description="Disordered" evidence="4">
    <location>
        <begin position="3971"/>
        <end position="4001"/>
    </location>
</feature>
<feature type="region of interest" description="Disordered" evidence="4">
    <location>
        <begin position="3880"/>
        <end position="3899"/>
    </location>
</feature>
<feature type="region of interest" description="Disordered" evidence="4">
    <location>
        <begin position="1574"/>
        <end position="1595"/>
    </location>
</feature>
<comment type="similarity">
    <text evidence="1">Belongs to the VPS13 family.</text>
</comment>
<feature type="region of interest" description="Disordered" evidence="4">
    <location>
        <begin position="1126"/>
        <end position="1150"/>
    </location>
</feature>
<dbReference type="Pfam" id="PF25036">
    <property type="entry name" value="VPS13_VAB"/>
    <property type="match status" value="1"/>
</dbReference>
<dbReference type="InterPro" id="IPR026847">
    <property type="entry name" value="VPS13"/>
</dbReference>
<reference evidence="7" key="1">
    <citation type="submission" date="2025-08" db="UniProtKB">
        <authorList>
            <consortium name="RefSeq"/>
        </authorList>
    </citation>
    <scope>IDENTIFICATION</scope>
</reference>
<feature type="region of interest" description="Disordered" evidence="4">
    <location>
        <begin position="2871"/>
        <end position="2919"/>
    </location>
</feature>
<evidence type="ECO:0000313" key="6">
    <source>
        <dbReference type="Proteomes" id="UP000694888"/>
    </source>
</evidence>
<feature type="compositionally biased region" description="Polar residues" evidence="4">
    <location>
        <begin position="2043"/>
        <end position="2057"/>
    </location>
</feature>
<feature type="compositionally biased region" description="Polar residues" evidence="4">
    <location>
        <begin position="436"/>
        <end position="446"/>
    </location>
</feature>
<feature type="compositionally biased region" description="Low complexity" evidence="4">
    <location>
        <begin position="972"/>
        <end position="984"/>
    </location>
</feature>
<feature type="region of interest" description="Disordered" evidence="4">
    <location>
        <begin position="2043"/>
        <end position="2063"/>
    </location>
</feature>
<evidence type="ECO:0000256" key="4">
    <source>
        <dbReference type="SAM" id="MobiDB-lite"/>
    </source>
</evidence>
<dbReference type="InterPro" id="IPR026854">
    <property type="entry name" value="VPS13_N"/>
</dbReference>
<evidence type="ECO:0000313" key="7">
    <source>
        <dbReference type="RefSeq" id="XP_035827645.1"/>
    </source>
</evidence>
<feature type="region of interest" description="Disordered" evidence="4">
    <location>
        <begin position="1072"/>
        <end position="1105"/>
    </location>
</feature>
<dbReference type="InterPro" id="IPR015940">
    <property type="entry name" value="UBA"/>
</dbReference>
<dbReference type="CDD" id="cd14306">
    <property type="entry name" value="UBA_VP13D"/>
    <property type="match status" value="1"/>
</dbReference>
<feature type="region of interest" description="Disordered" evidence="4">
    <location>
        <begin position="960"/>
        <end position="988"/>
    </location>
</feature>
<evidence type="ECO:0000256" key="2">
    <source>
        <dbReference type="ARBA" id="ARBA00022448"/>
    </source>
</evidence>
<accession>A0ABM1VZ02</accession>
<feature type="region of interest" description="Disordered" evidence="4">
    <location>
        <begin position="3127"/>
        <end position="3148"/>
    </location>
</feature>
<dbReference type="InterPro" id="IPR041969">
    <property type="entry name" value="VP13D_UBA"/>
</dbReference>
<dbReference type="GeneID" id="101853365"/>
<dbReference type="InterPro" id="IPR009543">
    <property type="entry name" value="VPS13_VAB"/>
</dbReference>
<keyword evidence="6" id="KW-1185">Reference proteome</keyword>
<feature type="compositionally biased region" description="Low complexity" evidence="4">
    <location>
        <begin position="2871"/>
        <end position="2907"/>
    </location>
</feature>
<dbReference type="Proteomes" id="UP000694888">
    <property type="component" value="Unplaced"/>
</dbReference>
<feature type="region of interest" description="Disordered" evidence="4">
    <location>
        <begin position="1672"/>
        <end position="1706"/>
    </location>
</feature>
<name>A0ABM1VZ02_APLCA</name>
<keyword evidence="3" id="KW-0445">Lipid transport</keyword>
<feature type="compositionally biased region" description="Basic and acidic residues" evidence="4">
    <location>
        <begin position="3882"/>
        <end position="3894"/>
    </location>
</feature>
<dbReference type="PANTHER" id="PTHR16166:SF141">
    <property type="entry name" value="INTERMEMBRANE LIPID TRANSFER PROTEIN VPS13D"/>
    <property type="match status" value="1"/>
</dbReference>
<feature type="region of interest" description="Disordered" evidence="4">
    <location>
        <begin position="1763"/>
        <end position="1798"/>
    </location>
</feature>
<feature type="domain" description="UBA" evidence="5">
    <location>
        <begin position="2945"/>
        <end position="2985"/>
    </location>
</feature>
<feature type="compositionally biased region" description="Low complexity" evidence="4">
    <location>
        <begin position="1081"/>
        <end position="1099"/>
    </location>
</feature>
<sequence>MLEGLAAWVLNTYVGEYVENLNTAQLSIALLQGAVELENLPLKKDALKSLDIPVEVKSGFIGKITLHIPLRRLRSEPWVISIEKLYLVAGPLTNLQYDEEKEKKKEQEVKKTMLDALEEKWKIFQGVQQDASSSSSWFSYGTSMAANVLENIQLKVKGVHIRYEDDKMNPSCPFACGIVIKDLSVQSTDSSWSQKFVSHYEADTMFKLVDLQEFGVYCDANVTMLGDLPRAELADALERQMYVSTAGQFQEHSYILQPITAQAKVTRKTSALPLRTAATPRISVELTLDDMTFGLATDQLQSLTFWQREFSRHGRRRKFRRGRPTCSVGERPRDWWRFAQSSHLAVIQQRNERLTKDFMVHRVHTVVAYSKLYTDYLRGEQLSPQQKTVKTNIEEEMDFEELKILREAVFYKVKRRGQLVSQTVSRKSPVPVSETPVASPSTPEDTAATGTLFQRWFPGWSGWSQTSSSSQSSVQPSGTTALDSGQMSSSSSSSTLVPSDEFPEAPLSGLESSSALTEDEIEQEIQDVIKDSSENSSFLRKDTVFARMAFVLKKGSFCLLESGNCNTANSVLKHSPLVELSCSHIGMEFESRPRTSAMKFSLAVDSLLVQDRTAKNPVLSSVICPQTKDPQSRMAFNPVSHHPPSAHSTEHLGVGADKSEFFRLVYEKNPGGTFKYSLSISTQPLDIIYAPELIHKVKGMFTMPDPGPHRAALSVSSGQFEKFRKQTQEELRNTLDQLLEGKASRWNINMDISAPKLIISDSSEDPNPQLVIIDLGNFHCNTISSSKVAEAKKNKEEDGEEKFETPLSTPPNETEEDEEVKKVLADLPSSQYGTSRRSAEGRDANSLFHDRLYEKYRIGLSETQVLIGRLHDNWRHAYSRGTSLMHIVDRFNISIQLERRLVPTSDAQWPTAKVFGNLPSLTFHLNERKIQALQNCLDQLSAAKPPSSVETSSLYHSSSFDSSVAPVDPEQSSGQLPSSPVSSPREGNEDNKLVVLQFLINSLSLELQSQGHALVELQVTGVRADVHTKPLNTSVALTVHSLLLVDAYQSYGQDFELLVASHKHVMLDSRSGSIRGSELNSPSSPLSPSSPASPGSPTPDLTPSLTFSSFQSIQDAISTAFHSVLQHRGSTSPAHGHEESGGAGIKGQMAGPAGDSKALILLEYEVVTTPASGPDRPADTQTRVLNLQFNSLDFIANQETLVEMMSFWNRTFPKTFPKEESMKAASQASPSAVLPSQSKDIVHINADFKRLNVMLLRFLQSDGHNTARKVATATMSAAKLQAQFDENWEFEGSLGGLHLLDVTPEGTLYQHVVSIGQFHNIVDSTAPHLAGSGAGSPPPLSPGVSSLHHQDMWKTAADSHIFNDSYAATGAGEQKNACTFVVKVELEHQAQHNVFADVAASNVDLSRAGVSTSSSGQKVEALFDMASLSYVHCPKFLDELLDCVSEFRDYVTQVASSIKTAATEVAMGMVGVRGEREAGTRAHSDLTTPMEEDLRGKFSMRRDQSLGDITESILLEDMTSLPIGQQQFPSPAHEAGKRIIIINARMESPILVVPRTPNSPQVLLAHLGEIVVSNSSPSRRRGDSESNTDFNASSDPMEELVSLSLTNMNLYSVDLSKGQGQQSARLRAEGLCSPGLSELTQDFGIPILYDTCVELALGKRDVDVPYINPDVSSGIEGMPRNLGQSSPQKQRKGSVDSCGPPDSTNSIASSVLDVKAKIPSQVKLGLSKEVYEQILQTTDNLTYDAETSKVLRPASPDIVINVPFHLDPGQSKTEQRAASPLDHRQSSTSGPDQDSTSVNESFLAKHVRFEVPLFEVELRGDFGEGEQGLVDLKLYDFSVRYEKNDKASTRIMLHLNSLQMDDLLEPPDSKHRQIIVSRASKNKDMLQRVHNQPKNMMSRSCPDSTIVAPVPQMPPSLPSSFVNRHPPQRLKEQSQQQQKLPQMFASSSRRQKENMAQCPYTPPPSPAAHDLLTPQERRSDDLVRIDITLVDKKRPEYVSKYNKTNRYVDIDFACLDATINLQTWVVLLDFLGLGAKVHDLSDSQEATGEAQPSQLNRAQDEKEDVNSEINFNVESFTLILNKPEYELAHATASNLQTHISLRDGNLSASGQLGSLSLLDQSPHGRLYRQRFVSTGRQLVEFDFFKYGLPDFDMKRAFDISLKLRMSSVRYVHTQRFQMELVAFVQNFLQLQDILGRMRAASAGKKINEKATRGARIQLDIEAASPILLFPHSSQTHAVLGADLGNLRLRNTFTVDGDPGTLKAHLETKSFKPQSPGQSSPGVEPTILQKGIVHRGMTESQLNESFPPTRPIDPMAQSVYGSIDRDLRLEGLEPLGLDMPASSVHGDGGARPKMKRHTSDSYLMSRAYKQSVPGTAGKSPGSATGTRLAIDEDDEDHRCLLDVISVTLSDIDLFTARRVWKSDYSRGDLSRDMEFSTFIVEREHGRLLNDKCLLELHIEHNLEGDISHSAPDFGISGKLSSVDCRLDGGQYELVRGVLSHNLGEKLEEFQRPMMTHLQDPKIQTVLSGRPWKSISLVIDLRNVTVELLHSHEMSPDVAEKSLARLDFIRSQLSFSSYSNQLKEVDLVSNQICIYDTRFKNEPVNARPNVFTSILQPSPGSKDLKGLQMEMHLRAAPDSTHFTVLLNNMRLMCVFDWLLAMREYLSKEPPDPFVKMGHVSPSTHLSETMTELVQRPSSRNQSPLTVSRGIITKRGPLVEETKVPFELVLNFADTQFVVVEDSTSLDTNAVILKNSAVIIFKPQAQDKVLTCSLQSVELFSCCLMAEEDTALSIIDPTSISVELNANPLPQPNPQASGLLGLRDTQRRHLVLEILLKNLNMRVSYHDMVMFLAIANSLPQQALQAHQQQQQQQQQTTATAAATTASTSTSSATRTATTAATATKKCASSQVAQQSGAKETMVPEDNLTKSMLPSMAGFSLPCGSSSKSTTEEEVEQLTTLGFVEQDVRRALAACSWNVEEASLWLSQNASHRKSGASDGALGSETQSDFMVTALELNADSISLCLIDDCGDADIPLVEVSCNGLSIKQDLEPSIEGKASFQLVSEYYNRKLSGWEPCLEPWRCLTEWKQYSKPEKRLAVQIAASDVLNLNLTSTLIDLYRQTSGNWTEDYRTQQRGTGSSHLLARTGTERSQHKRSPFIPYVIRNDTGSNLWFLTATTTPSNLAGDGHSSQTLESAYIQASDWKRVGPSETKPFHFHRREKLRHQKSHAMHVNQLLVTVEGWQRLSPVTVDKVGVYFRHADPELKAPPHVSPARIVVEVQQEGGARKLIIIRSALVIHNRLDSPLELKLESTDETGHYQCMKVPVGSALPVPLSCVHMRMRVRPVDWPVHFCSKPLDWQHVRRPGEKPDGIRCCDVIGPGDGTYRFFVCVTRLKFPEEVMSSSQYQGYGVIHPTLPGHVLTLLPPITVCNLLPLELHYYLRGTGASGNLKAGKEAFLHGVDVSQNLELGIHLENFQSCKELSIPPNSSNQKVLLRIYDNNKRMLKLVVKIRLVKGGSMKLTIAAQFWLVNKSGLPLVFRQDGSKVTAAGQFEEHEQARSVTPLLFSFSEAEELNLCQMRVGNAVHRLEGRPQWSNRFSLEGGTSKRTLHVVHHQENRPDWVYTIGIQVTPGRGRYRGTNIVTFAPRFELDNQSSFKLAIAQQFMSKREAIKPDYLTALPHCKLPFHWPRVDLDQLLCVKNLDLPQCHWSGGFHIDRIDSFHINMRDNTGKCHLLKVEVVQQGPTFFIVFADADVMPPPFRIDNLSDVPVLYYQTGAQEEKLKTFIQPQTSIPYAWDEPTLRPLMLTLSVMGGTSAKYALDKLEEGAQLHYENFIYLAATATFDRNWEGACHELVLDCVHNNNIVFKKKEKSKRSQLWRMTGSGMLEHEGSMPPRDPRSSATASEPGLVLDIADIAPRPGQSVPLVLRKPDVRRRSTQTWRFTEQGQLCCHAGLMCVQAVGGVKALQDGAIAVLGPGHSQDPAPTDPQIQPTAPPQRHTMVSRQKLRPGSGCVSVRVIMDGPIQVIELVDIQQRSWHEEYVAASHLSMLLVQKQVVKNISVEKDLEDWEVYDQLKGQRRSKNPVERGLSMNIEFYVSLKDGVGLSLVNSFSEELLYVTLKNISVEVVAKPNSVTFDASVGLIQADNQLWGGQRQVVLFVTPRASSDVLDNTPALHVSAHKVPSDKWKAEIFKHLSIATKRMTLHIEEQLLWKLLQLSGMGKDERTVQKPDETYDTHRALSAVTSIQSTRYYFGNIRLAVNRVTLSMVTSSKLTPDLKTIKNAMPMTIIAFEQANIDMHPFEQHHVFETGPFLISEIMNHYREELISQAAKILGSVDFLGNPLGLVNDITEGIAGFVKDGNVSGLLKNVTHGVSNSTAKVVSSLSDGISTVGLDDDHNRRREALRNVTTGSSSDHLVAGIRGFGHGIFGGVTSLLSQSITGAQNEGFGGLIKGVGKGVLGTVTKPVSGVLDLTSGLASALRDSSTRTSHRGPARLRLPRCTHGPGGLLEAYSQAQADSQTVLYELNGNDFSEHLIVMEQLRSDMSGEGNMHVLISSRQVFFLNKRRASAENVVLSIKHSDILQCSSTLLEGKYYVELTRKTSVNSDHSSTSLNRPRVRCEKQTIAQKVTQEIKYAKNLFDERAQTLEEEDSDDDGEW</sequence>
<gene>
    <name evidence="7" type="primary">LOC101853365</name>
</gene>
<feature type="compositionally biased region" description="Low complexity" evidence="4">
    <location>
        <begin position="467"/>
        <end position="480"/>
    </location>
</feature>
<dbReference type="Gene3D" id="1.10.8.10">
    <property type="entry name" value="DNA helicase RuvA subunit, C-terminal domain"/>
    <property type="match status" value="1"/>
</dbReference>
<feature type="compositionally biased region" description="Low complexity" evidence="4">
    <location>
        <begin position="1933"/>
        <end position="1942"/>
    </location>
</feature>
<dbReference type="CDD" id="cd23453">
    <property type="entry name" value="beta-trefoil_Ricin_VPS13D"/>
    <property type="match status" value="1"/>
</dbReference>
<dbReference type="InterPro" id="IPR009060">
    <property type="entry name" value="UBA-like_sf"/>
</dbReference>
<feature type="region of interest" description="Disordered" evidence="4">
    <location>
        <begin position="1908"/>
        <end position="1971"/>
    </location>
</feature>
<feature type="compositionally biased region" description="Polar residues" evidence="4">
    <location>
        <begin position="1585"/>
        <end position="1594"/>
    </location>
</feature>
<dbReference type="Pfam" id="PF25033">
    <property type="entry name" value="VPS13_M"/>
    <property type="match status" value="3"/>
</dbReference>
<protein>
    <submittedName>
        <fullName evidence="7">Vacuolar protein sorting-associated protein 13D</fullName>
    </submittedName>
</protein>
<proteinExistence type="inferred from homology"/>
<feature type="region of interest" description="Disordered" evidence="4">
    <location>
        <begin position="788"/>
        <end position="821"/>
    </location>
</feature>
<feature type="region of interest" description="Disordered" evidence="4">
    <location>
        <begin position="422"/>
        <end position="446"/>
    </location>
</feature>
<evidence type="ECO:0000256" key="3">
    <source>
        <dbReference type="ARBA" id="ARBA00023055"/>
    </source>
</evidence>
<dbReference type="PANTHER" id="PTHR16166">
    <property type="entry name" value="VACUOLAR PROTEIN SORTING-ASSOCIATED PROTEIN VPS13"/>
    <property type="match status" value="1"/>
</dbReference>